<feature type="region of interest" description="Disordered" evidence="1">
    <location>
        <begin position="63"/>
        <end position="88"/>
    </location>
</feature>
<accession>A0A1J5PE14</accession>
<evidence type="ECO:0000313" key="2">
    <source>
        <dbReference type="EMBL" id="OIQ69873.1"/>
    </source>
</evidence>
<evidence type="ECO:0000256" key="1">
    <source>
        <dbReference type="SAM" id="MobiDB-lite"/>
    </source>
</evidence>
<gene>
    <name evidence="2" type="ORF">GALL_485200</name>
</gene>
<comment type="caution">
    <text evidence="2">The sequence shown here is derived from an EMBL/GenBank/DDBJ whole genome shotgun (WGS) entry which is preliminary data.</text>
</comment>
<proteinExistence type="predicted"/>
<dbReference type="EMBL" id="MLJW01004488">
    <property type="protein sequence ID" value="OIQ69873.1"/>
    <property type="molecule type" value="Genomic_DNA"/>
</dbReference>
<protein>
    <submittedName>
        <fullName evidence="2">Uncharacterized protein</fullName>
    </submittedName>
</protein>
<name>A0A1J5PE14_9ZZZZ</name>
<dbReference type="AlphaFoldDB" id="A0A1J5PE14"/>
<reference evidence="2" key="1">
    <citation type="submission" date="2016-10" db="EMBL/GenBank/DDBJ databases">
        <title>Sequence of Gallionella enrichment culture.</title>
        <authorList>
            <person name="Poehlein A."/>
            <person name="Muehling M."/>
            <person name="Daniel R."/>
        </authorList>
    </citation>
    <scope>NUCLEOTIDE SEQUENCE</scope>
</reference>
<sequence length="88" mass="9258">MNSTPLWARLISPGLAPRPPPTMAAIEAVWCGSRNGRTRLMPPSSNSPAREWIIEVSSASIAESGGKMPGRRAASMDFPDPGGPVIST</sequence>
<organism evidence="2">
    <name type="scientific">mine drainage metagenome</name>
    <dbReference type="NCBI Taxonomy" id="410659"/>
    <lineage>
        <taxon>unclassified sequences</taxon>
        <taxon>metagenomes</taxon>
        <taxon>ecological metagenomes</taxon>
    </lineage>
</organism>